<keyword evidence="5 8" id="KW-1133">Transmembrane helix</keyword>
<dbReference type="AlphaFoldDB" id="A0A6N2YZI2"/>
<evidence type="ECO:0000256" key="7">
    <source>
        <dbReference type="PIRNR" id="PIRNR016636"/>
    </source>
</evidence>
<dbReference type="PANTHER" id="PTHR13285">
    <property type="entry name" value="ACYLTRANSFERASE"/>
    <property type="match status" value="1"/>
</dbReference>
<gene>
    <name evidence="9" type="primary">patA_2</name>
    <name evidence="9" type="ORF">PGLFYP46_00895</name>
</gene>
<evidence type="ECO:0000256" key="4">
    <source>
        <dbReference type="ARBA" id="ARBA00022692"/>
    </source>
</evidence>
<feature type="transmembrane region" description="Helical" evidence="8">
    <location>
        <begin position="224"/>
        <end position="244"/>
    </location>
</feature>
<dbReference type="RefSeq" id="WP_156700369.1">
    <property type="nucleotide sequence ID" value="NZ_CACRUP010000003.1"/>
</dbReference>
<keyword evidence="6 7" id="KW-0472">Membrane</keyword>
<dbReference type="InterPro" id="IPR024194">
    <property type="entry name" value="Ac/AlaTfrase_AlgI/DltB"/>
</dbReference>
<feature type="transmembrane region" description="Helical" evidence="8">
    <location>
        <begin position="6"/>
        <end position="23"/>
    </location>
</feature>
<feature type="transmembrane region" description="Helical" evidence="8">
    <location>
        <begin position="408"/>
        <end position="429"/>
    </location>
</feature>
<proteinExistence type="inferred from homology"/>
<evidence type="ECO:0000313" key="9">
    <source>
        <dbReference type="EMBL" id="VYT72475.1"/>
    </source>
</evidence>
<dbReference type="PIRSF" id="PIRSF016636">
    <property type="entry name" value="AlgI_DltB"/>
    <property type="match status" value="1"/>
</dbReference>
<feature type="transmembrane region" description="Helical" evidence="8">
    <location>
        <begin position="44"/>
        <end position="64"/>
    </location>
</feature>
<keyword evidence="7 9" id="KW-0808">Transferase</keyword>
<dbReference type="EMBL" id="CACRUP010000003">
    <property type="protein sequence ID" value="VYT72475.1"/>
    <property type="molecule type" value="Genomic_DNA"/>
</dbReference>
<feature type="transmembrane region" description="Helical" evidence="8">
    <location>
        <begin position="306"/>
        <end position="322"/>
    </location>
</feature>
<feature type="transmembrane region" description="Helical" evidence="8">
    <location>
        <begin position="76"/>
        <end position="98"/>
    </location>
</feature>
<name>A0A6N2YZI2_9FIRM</name>
<dbReference type="Pfam" id="PF03062">
    <property type="entry name" value="MBOAT"/>
    <property type="match status" value="1"/>
</dbReference>
<evidence type="ECO:0000256" key="6">
    <source>
        <dbReference type="ARBA" id="ARBA00023136"/>
    </source>
</evidence>
<reference evidence="9" key="1">
    <citation type="submission" date="2019-11" db="EMBL/GenBank/DDBJ databases">
        <authorList>
            <person name="Feng L."/>
        </authorList>
    </citation>
    <scope>NUCLEOTIDE SEQUENCE</scope>
    <source>
        <strain evidence="9">PgorbachiiLFYP46</strain>
    </source>
</reference>
<protein>
    <submittedName>
        <fullName evidence="9">Peptidoglycan O-acetyltransferase</fullName>
        <ecNumber evidence="9">2.3.1.-</ecNumber>
    </submittedName>
</protein>
<dbReference type="PANTHER" id="PTHR13285:SF18">
    <property type="entry name" value="PROTEIN-CYSTEINE N-PALMITOYLTRANSFERASE RASP"/>
    <property type="match status" value="1"/>
</dbReference>
<keyword evidence="3 7" id="KW-1003">Cell membrane</keyword>
<dbReference type="PIRSF" id="PIRSF500217">
    <property type="entry name" value="AlgI"/>
    <property type="match status" value="1"/>
</dbReference>
<comment type="subcellular location">
    <subcellularLocation>
        <location evidence="1">Cell membrane</location>
        <topology evidence="1">Multi-pass membrane protein</topology>
    </subcellularLocation>
</comment>
<dbReference type="GO" id="GO:0042121">
    <property type="term" value="P:alginic acid biosynthetic process"/>
    <property type="evidence" value="ECO:0007669"/>
    <property type="project" value="InterPro"/>
</dbReference>
<feature type="transmembrane region" description="Helical" evidence="8">
    <location>
        <begin position="328"/>
        <end position="346"/>
    </location>
</feature>
<evidence type="ECO:0000256" key="8">
    <source>
        <dbReference type="SAM" id="Phobius"/>
    </source>
</evidence>
<feature type="transmembrane region" description="Helical" evidence="8">
    <location>
        <begin position="358"/>
        <end position="377"/>
    </location>
</feature>
<feature type="transmembrane region" description="Helical" evidence="8">
    <location>
        <begin position="186"/>
        <end position="204"/>
    </location>
</feature>
<keyword evidence="7 9" id="KW-0012">Acyltransferase</keyword>
<evidence type="ECO:0000256" key="1">
    <source>
        <dbReference type="ARBA" id="ARBA00004651"/>
    </source>
</evidence>
<keyword evidence="4 8" id="KW-0812">Transmembrane</keyword>
<accession>A0A6N2YZI2</accession>
<dbReference type="GO" id="GO:0005886">
    <property type="term" value="C:plasma membrane"/>
    <property type="evidence" value="ECO:0007669"/>
    <property type="project" value="UniProtKB-SubCell"/>
</dbReference>
<dbReference type="InterPro" id="IPR004299">
    <property type="entry name" value="MBOAT_fam"/>
</dbReference>
<evidence type="ECO:0000256" key="5">
    <source>
        <dbReference type="ARBA" id="ARBA00022989"/>
    </source>
</evidence>
<dbReference type="EC" id="2.3.1.-" evidence="9"/>
<dbReference type="InterPro" id="IPR028362">
    <property type="entry name" value="AlgI"/>
</dbReference>
<feature type="transmembrane region" description="Helical" evidence="8">
    <location>
        <begin position="110"/>
        <end position="127"/>
    </location>
</feature>
<sequence>MLFNSLEYLIFLPIVVIIYNLLGKKFKNIFLLLASLSFYSFWNVKYTFLMLFSIFITYITGIYIEKNRGHIKKMKLAVFFCFFINLGILFVFKYFNFFADLLNNFSGKNFNIAIDVLLPVGISFYTFQALGYTIDVYRKDIRAEENFIDYALFVSFFPQLVAGPIERSVNLLPQIKNPKKFSYDNLVRGLILFFYGMFLKLIIADRAAILVNEVFGNYKNFSREILIISGILFTLQIYCDFYSYSIMAKGSAKILGIDLMDNFKEPLLSKSITEFWRRWHISLSTWFKDYLYIPLGGNRKGKLRKYFNLILVFLVSGLWHGADLSFVLWGLIHGIFNVLENIFGINKKSRRKNILLDSFRRILTFIIVVFAFIYFRAENIHHGNEYLLAIINNPRSLNIMEDLSKTSFGISNIYPLIIGIIILFVFDILKYNKINLVEKVLKIILPIRWLIYLAFIFAIIIFGVYGPDFSESAFIYFQF</sequence>
<evidence type="ECO:0000256" key="2">
    <source>
        <dbReference type="ARBA" id="ARBA00010323"/>
    </source>
</evidence>
<feature type="transmembrane region" description="Helical" evidence="8">
    <location>
        <begin position="449"/>
        <end position="466"/>
    </location>
</feature>
<organism evidence="9">
    <name type="scientific">Peptoniphilus gorbachii</name>
    <dbReference type="NCBI Taxonomy" id="411567"/>
    <lineage>
        <taxon>Bacteria</taxon>
        <taxon>Bacillati</taxon>
        <taxon>Bacillota</taxon>
        <taxon>Tissierellia</taxon>
        <taxon>Tissierellales</taxon>
        <taxon>Peptoniphilaceae</taxon>
        <taxon>Peptoniphilus</taxon>
    </lineage>
</organism>
<dbReference type="GO" id="GO:0016746">
    <property type="term" value="F:acyltransferase activity"/>
    <property type="evidence" value="ECO:0007669"/>
    <property type="project" value="UniProtKB-KW"/>
</dbReference>
<dbReference type="InterPro" id="IPR051085">
    <property type="entry name" value="MB_O-acyltransferase"/>
</dbReference>
<comment type="similarity">
    <text evidence="2 7">Belongs to the membrane-bound acyltransferase family.</text>
</comment>
<evidence type="ECO:0000256" key="3">
    <source>
        <dbReference type="ARBA" id="ARBA00022475"/>
    </source>
</evidence>